<sequence length="202" mass="21770">MLAVGLTAALSLEAEASRPHRKVRRPKKASVGTMRTPGIPKDAPSAYKTALGKASVKLDKKNLKKLPSDLIDPDSPDAPIQTLRYLRRQVQAQDFFECRSSSPAPTSSDCNTVIDQVYASQQSLVVAGGSCLLFQFNTCWGFFCALCEQLATSTDFIGNQLGSVESLCVESGQVGTIVGEDPPQFDVGFVYRGQGLPTYDVC</sequence>
<proteinExistence type="predicted"/>
<protein>
    <submittedName>
        <fullName evidence="2">Uncharacterized protein</fullName>
    </submittedName>
</protein>
<dbReference type="Proteomes" id="UP000829685">
    <property type="component" value="Unassembled WGS sequence"/>
</dbReference>
<evidence type="ECO:0000313" key="2">
    <source>
        <dbReference type="EMBL" id="KAI1873618.1"/>
    </source>
</evidence>
<keyword evidence="3" id="KW-1185">Reference proteome</keyword>
<dbReference type="OrthoDB" id="5211607at2759"/>
<accession>A0A9P9WQ04</accession>
<organism evidence="2 3">
    <name type="scientific">Neoarthrinium moseri</name>
    <dbReference type="NCBI Taxonomy" id="1658444"/>
    <lineage>
        <taxon>Eukaryota</taxon>
        <taxon>Fungi</taxon>
        <taxon>Dikarya</taxon>
        <taxon>Ascomycota</taxon>
        <taxon>Pezizomycotina</taxon>
        <taxon>Sordariomycetes</taxon>
        <taxon>Xylariomycetidae</taxon>
        <taxon>Amphisphaeriales</taxon>
        <taxon>Apiosporaceae</taxon>
        <taxon>Neoarthrinium</taxon>
    </lineage>
</organism>
<evidence type="ECO:0000256" key="1">
    <source>
        <dbReference type="SAM" id="MobiDB-lite"/>
    </source>
</evidence>
<comment type="caution">
    <text evidence="2">The sequence shown here is derived from an EMBL/GenBank/DDBJ whole genome shotgun (WGS) entry which is preliminary data.</text>
</comment>
<dbReference type="AlphaFoldDB" id="A0A9P9WQ04"/>
<name>A0A9P9WQ04_9PEZI</name>
<dbReference type="EMBL" id="JAFIMR010000010">
    <property type="protein sequence ID" value="KAI1873618.1"/>
    <property type="molecule type" value="Genomic_DNA"/>
</dbReference>
<evidence type="ECO:0000313" key="3">
    <source>
        <dbReference type="Proteomes" id="UP000829685"/>
    </source>
</evidence>
<gene>
    <name evidence="2" type="ORF">JX265_005240</name>
</gene>
<feature type="compositionally biased region" description="Basic residues" evidence="1">
    <location>
        <begin position="19"/>
        <end position="28"/>
    </location>
</feature>
<reference evidence="2" key="1">
    <citation type="submission" date="2021-03" db="EMBL/GenBank/DDBJ databases">
        <title>Revisited historic fungal species revealed as producer of novel bioactive compounds through whole genome sequencing and comparative genomics.</title>
        <authorList>
            <person name="Vignolle G.A."/>
            <person name="Hochenegger N."/>
            <person name="Mach R.L."/>
            <person name="Mach-Aigner A.R."/>
            <person name="Javad Rahimi M."/>
            <person name="Salim K.A."/>
            <person name="Chan C.M."/>
            <person name="Lim L.B.L."/>
            <person name="Cai F."/>
            <person name="Druzhinina I.S."/>
            <person name="U'Ren J.M."/>
            <person name="Derntl C."/>
        </authorList>
    </citation>
    <scope>NUCLEOTIDE SEQUENCE</scope>
    <source>
        <strain evidence="2">TUCIM 5799</strain>
    </source>
</reference>
<feature type="region of interest" description="Disordered" evidence="1">
    <location>
        <begin position="15"/>
        <end position="44"/>
    </location>
</feature>